<dbReference type="PROSITE" id="PS01361">
    <property type="entry name" value="ZF_DOF_1"/>
    <property type="match status" value="1"/>
</dbReference>
<protein>
    <recommendedName>
        <fullName evidence="10">Dof-type domain-containing protein</fullName>
    </recommendedName>
</protein>
<feature type="region of interest" description="Disordered" evidence="9">
    <location>
        <begin position="23"/>
        <end position="46"/>
    </location>
</feature>
<feature type="domain" description="Dof-type" evidence="10">
    <location>
        <begin position="98"/>
        <end position="152"/>
    </location>
</feature>
<evidence type="ECO:0000256" key="2">
    <source>
        <dbReference type="ARBA" id="ARBA00022771"/>
    </source>
</evidence>
<gene>
    <name evidence="11" type="ORF">DCAR_0417537</name>
</gene>
<dbReference type="InterPro" id="IPR003851">
    <property type="entry name" value="Znf_Dof"/>
</dbReference>
<keyword evidence="5 8" id="KW-0238">DNA-binding</keyword>
<evidence type="ECO:0000256" key="7">
    <source>
        <dbReference type="ARBA" id="ARBA00023242"/>
    </source>
</evidence>
<proteinExistence type="predicted"/>
<dbReference type="Proteomes" id="UP000077755">
    <property type="component" value="Chromosome 4"/>
</dbReference>
<name>A0AAF0X080_DAUCS</name>
<dbReference type="GO" id="GO:0003700">
    <property type="term" value="F:DNA-binding transcription factor activity"/>
    <property type="evidence" value="ECO:0007669"/>
    <property type="project" value="InterPro"/>
</dbReference>
<reference evidence="11" key="2">
    <citation type="submission" date="2022-03" db="EMBL/GenBank/DDBJ databases">
        <title>Draft title - Genomic analysis of global carrot germplasm unveils the trajectory of domestication and the origin of high carotenoid orange carrot.</title>
        <authorList>
            <person name="Iorizzo M."/>
            <person name="Ellison S."/>
            <person name="Senalik D."/>
            <person name="Macko-Podgorni A."/>
            <person name="Grzebelus D."/>
            <person name="Bostan H."/>
            <person name="Rolling W."/>
            <person name="Curaba J."/>
            <person name="Simon P."/>
        </authorList>
    </citation>
    <scope>NUCLEOTIDE SEQUENCE</scope>
    <source>
        <tissue evidence="11">Leaf</tissue>
    </source>
</reference>
<keyword evidence="12" id="KW-1185">Reference proteome</keyword>
<dbReference type="EMBL" id="CP093346">
    <property type="protein sequence ID" value="WOG98196.1"/>
    <property type="molecule type" value="Genomic_DNA"/>
</dbReference>
<dbReference type="PANTHER" id="PTHR31089">
    <property type="entry name" value="CYCLIC DOF FACTOR 2"/>
    <property type="match status" value="1"/>
</dbReference>
<organism evidence="11 12">
    <name type="scientific">Daucus carota subsp. sativus</name>
    <name type="common">Carrot</name>
    <dbReference type="NCBI Taxonomy" id="79200"/>
    <lineage>
        <taxon>Eukaryota</taxon>
        <taxon>Viridiplantae</taxon>
        <taxon>Streptophyta</taxon>
        <taxon>Embryophyta</taxon>
        <taxon>Tracheophyta</taxon>
        <taxon>Spermatophyta</taxon>
        <taxon>Magnoliopsida</taxon>
        <taxon>eudicotyledons</taxon>
        <taxon>Gunneridae</taxon>
        <taxon>Pentapetalae</taxon>
        <taxon>asterids</taxon>
        <taxon>campanulids</taxon>
        <taxon>Apiales</taxon>
        <taxon>Apiaceae</taxon>
        <taxon>Apioideae</taxon>
        <taxon>Scandiceae</taxon>
        <taxon>Daucinae</taxon>
        <taxon>Daucus</taxon>
        <taxon>Daucus sect. Daucus</taxon>
    </lineage>
</organism>
<dbReference type="PROSITE" id="PS50884">
    <property type="entry name" value="ZF_DOF_2"/>
    <property type="match status" value="1"/>
</dbReference>
<keyword evidence="2 8" id="KW-0863">Zinc-finger</keyword>
<keyword evidence="4" id="KW-0805">Transcription regulation</keyword>
<evidence type="ECO:0000256" key="6">
    <source>
        <dbReference type="ARBA" id="ARBA00023163"/>
    </source>
</evidence>
<reference evidence="11" key="1">
    <citation type="journal article" date="2016" name="Nat. Genet.">
        <title>A high-quality carrot genome assembly provides new insights into carotenoid accumulation and asterid genome evolution.</title>
        <authorList>
            <person name="Iorizzo M."/>
            <person name="Ellison S."/>
            <person name="Senalik D."/>
            <person name="Zeng P."/>
            <person name="Satapoomin P."/>
            <person name="Huang J."/>
            <person name="Bowman M."/>
            <person name="Iovene M."/>
            <person name="Sanseverino W."/>
            <person name="Cavagnaro P."/>
            <person name="Yildiz M."/>
            <person name="Macko-Podgorni A."/>
            <person name="Moranska E."/>
            <person name="Grzebelus E."/>
            <person name="Grzebelus D."/>
            <person name="Ashrafi H."/>
            <person name="Zheng Z."/>
            <person name="Cheng S."/>
            <person name="Spooner D."/>
            <person name="Van Deynze A."/>
            <person name="Simon P."/>
        </authorList>
    </citation>
    <scope>NUCLEOTIDE SEQUENCE</scope>
    <source>
        <tissue evidence="11">Leaf</tissue>
    </source>
</reference>
<evidence type="ECO:0000313" key="12">
    <source>
        <dbReference type="Proteomes" id="UP000077755"/>
    </source>
</evidence>
<evidence type="ECO:0000313" key="11">
    <source>
        <dbReference type="EMBL" id="WOG98196.1"/>
    </source>
</evidence>
<evidence type="ECO:0000256" key="4">
    <source>
        <dbReference type="ARBA" id="ARBA00023015"/>
    </source>
</evidence>
<sequence>MCEVKDPAIKLFGKIIALPKSDSPATLHRKSDATPQIPVTSDPKNCGKEEISSVSEIDEQNQIHNKDKTPLGIKLKVDKTEITDTREEKLLKKPDKILPCPRCTSLETKFCYFNNYNVNQPRHFCRKCQRYWTDGGNMRKVAVGAGRRKNKQLGAQYLQVLAPRVTVQCAIDKNPDIVDRHVIPGNDSLKTLVTSAENDKFHKFDSEKPQCETMGVLATKEWMTCANKSSIEEIKEEQSQCGSSLTSVQDDETLQKVFRDEQGGLSESCKLLIPRQPIPCFPTPQGGFTWNPRWNSTSPMVAAQFSSEPTIHSNDTKTDKMNWFSAPVMAVPGLCTSTTMQFVPAAYWGLSCWPIPTGNMPLAESGTNCQITGKHPRDEDLIEANKSKKHVIVPKTLRVDDSGEALKSTVWKTLGIEPSVNASLNNRAKSNTN</sequence>
<dbReference type="Pfam" id="PF02701">
    <property type="entry name" value="Zn_ribbon_Dof"/>
    <property type="match status" value="1"/>
</dbReference>
<evidence type="ECO:0000256" key="5">
    <source>
        <dbReference type="ARBA" id="ARBA00023125"/>
    </source>
</evidence>
<comment type="subcellular location">
    <subcellularLocation>
        <location evidence="8">Nucleus</location>
    </subcellularLocation>
</comment>
<dbReference type="GO" id="GO:0008270">
    <property type="term" value="F:zinc ion binding"/>
    <property type="evidence" value="ECO:0007669"/>
    <property type="project" value="UniProtKB-KW"/>
</dbReference>
<keyword evidence="3" id="KW-0862">Zinc</keyword>
<keyword evidence="1" id="KW-0479">Metal-binding</keyword>
<dbReference type="GO" id="GO:0003677">
    <property type="term" value="F:DNA binding"/>
    <property type="evidence" value="ECO:0007669"/>
    <property type="project" value="UniProtKB-UniRule"/>
</dbReference>
<evidence type="ECO:0000256" key="3">
    <source>
        <dbReference type="ARBA" id="ARBA00022833"/>
    </source>
</evidence>
<keyword evidence="7 8" id="KW-0539">Nucleus</keyword>
<evidence type="ECO:0000259" key="10">
    <source>
        <dbReference type="PROSITE" id="PS50884"/>
    </source>
</evidence>
<evidence type="ECO:0000256" key="1">
    <source>
        <dbReference type="ARBA" id="ARBA00022723"/>
    </source>
</evidence>
<keyword evidence="6" id="KW-0804">Transcription</keyword>
<dbReference type="GO" id="GO:0005634">
    <property type="term" value="C:nucleus"/>
    <property type="evidence" value="ECO:0007669"/>
    <property type="project" value="UniProtKB-SubCell"/>
</dbReference>
<evidence type="ECO:0000256" key="8">
    <source>
        <dbReference type="PROSITE-ProRule" id="PRU00071"/>
    </source>
</evidence>
<dbReference type="PANTHER" id="PTHR31089:SF38">
    <property type="entry name" value="OS01G0277500 PROTEIN"/>
    <property type="match status" value="1"/>
</dbReference>
<dbReference type="AlphaFoldDB" id="A0AAF0X080"/>
<feature type="compositionally biased region" description="Polar residues" evidence="9">
    <location>
        <begin position="33"/>
        <end position="43"/>
    </location>
</feature>
<dbReference type="InterPro" id="IPR045174">
    <property type="entry name" value="Dof"/>
</dbReference>
<evidence type="ECO:0000256" key="9">
    <source>
        <dbReference type="SAM" id="MobiDB-lite"/>
    </source>
</evidence>
<accession>A0AAF0X080</accession>